<protein>
    <submittedName>
        <fullName evidence="2">Uncharacterized protein</fullName>
    </submittedName>
</protein>
<accession>A0A8H5KDG8</accession>
<sequence>MQDYENTCLDLASRKSPDCSIGEPPTGRTNPVPQDVKVDQDSPFDYQLPKTSSEQLKRIIHRLFDHPNTFTFHDCQRASAGCM</sequence>
<reference evidence="2 3" key="1">
    <citation type="submission" date="2020-05" db="EMBL/GenBank/DDBJ databases">
        <title>Identification and distribution of gene clusters putatively required for synthesis of sphingolipid metabolism inhibitors in phylogenetically diverse species of the filamentous fungus Fusarium.</title>
        <authorList>
            <person name="Kim H.-S."/>
            <person name="Busman M."/>
            <person name="Brown D.W."/>
            <person name="Divon H."/>
            <person name="Uhlig S."/>
            <person name="Proctor R.H."/>
        </authorList>
    </citation>
    <scope>NUCLEOTIDE SEQUENCE [LARGE SCALE GENOMIC DNA]</scope>
    <source>
        <strain evidence="2 3">NRRL 13617</strain>
    </source>
</reference>
<dbReference type="OrthoDB" id="10478912at2759"/>
<dbReference type="AlphaFoldDB" id="A0A8H5KDG8"/>
<gene>
    <name evidence="2" type="ORF">FPHYL_621</name>
</gene>
<evidence type="ECO:0000313" key="2">
    <source>
        <dbReference type="EMBL" id="KAF5571309.1"/>
    </source>
</evidence>
<proteinExistence type="predicted"/>
<keyword evidence="3" id="KW-1185">Reference proteome</keyword>
<evidence type="ECO:0000313" key="3">
    <source>
        <dbReference type="Proteomes" id="UP000582016"/>
    </source>
</evidence>
<name>A0A8H5KDG8_9HYPO</name>
<evidence type="ECO:0000256" key="1">
    <source>
        <dbReference type="SAM" id="MobiDB-lite"/>
    </source>
</evidence>
<comment type="caution">
    <text evidence="2">The sequence shown here is derived from an EMBL/GenBank/DDBJ whole genome shotgun (WGS) entry which is preliminary data.</text>
</comment>
<feature type="region of interest" description="Disordered" evidence="1">
    <location>
        <begin position="13"/>
        <end position="35"/>
    </location>
</feature>
<organism evidence="2 3">
    <name type="scientific">Fusarium phyllophilum</name>
    <dbReference type="NCBI Taxonomy" id="47803"/>
    <lineage>
        <taxon>Eukaryota</taxon>
        <taxon>Fungi</taxon>
        <taxon>Dikarya</taxon>
        <taxon>Ascomycota</taxon>
        <taxon>Pezizomycotina</taxon>
        <taxon>Sordariomycetes</taxon>
        <taxon>Hypocreomycetidae</taxon>
        <taxon>Hypocreales</taxon>
        <taxon>Nectriaceae</taxon>
        <taxon>Fusarium</taxon>
        <taxon>Fusarium fujikuroi species complex</taxon>
    </lineage>
</organism>
<dbReference type="Proteomes" id="UP000582016">
    <property type="component" value="Unassembled WGS sequence"/>
</dbReference>
<dbReference type="EMBL" id="JAAOAQ010000016">
    <property type="protein sequence ID" value="KAF5571309.1"/>
    <property type="molecule type" value="Genomic_DNA"/>
</dbReference>